<gene>
    <name evidence="1" type="ORF">FZC35_02775</name>
</gene>
<dbReference type="Pfam" id="PF12710">
    <property type="entry name" value="HAD"/>
    <property type="match status" value="1"/>
</dbReference>
<organism evidence="1 2">
    <name type="scientific">Candidatus Cytomitobacter indipagum</name>
    <dbReference type="NCBI Taxonomy" id="2601575"/>
    <lineage>
        <taxon>Bacteria</taxon>
        <taxon>Pseudomonadati</taxon>
        <taxon>Pseudomonadota</taxon>
        <taxon>Alphaproteobacteria</taxon>
        <taxon>Holosporales</taxon>
        <taxon>Holosporaceae</taxon>
        <taxon>Candidatus Cytomitobacter</taxon>
    </lineage>
</organism>
<dbReference type="OrthoDB" id="9803632at2"/>
<keyword evidence="2" id="KW-1185">Reference proteome</keyword>
<dbReference type="InterPro" id="IPR023214">
    <property type="entry name" value="HAD_sf"/>
</dbReference>
<dbReference type="Gene3D" id="3.40.50.1000">
    <property type="entry name" value="HAD superfamily/HAD-like"/>
    <property type="match status" value="1"/>
</dbReference>
<dbReference type="SUPFAM" id="SSF56784">
    <property type="entry name" value="HAD-like"/>
    <property type="match status" value="1"/>
</dbReference>
<protein>
    <recommendedName>
        <fullName evidence="3">HAD family hydrolase</fullName>
    </recommendedName>
</protein>
<name>A0A5C0UG72_9PROT</name>
<evidence type="ECO:0000313" key="1">
    <source>
        <dbReference type="EMBL" id="QEK38272.1"/>
    </source>
</evidence>
<dbReference type="EMBL" id="CP043315">
    <property type="protein sequence ID" value="QEK38272.1"/>
    <property type="molecule type" value="Genomic_DNA"/>
</dbReference>
<accession>A0A5C0UG72</accession>
<sequence>MQDYSHIFVDLDGTLIKQNISLELFKRLIIRHPLIALKIQINFCLNKKQLNIDILGKYVNCIDIRKMQFHNQLLKFLKEKKKLGKKIVLATGSPVKLAEKVNFYLNNLFDDVIGSYGKLRCVSKDKLVEIEKYPNKNKFMYIGNSNQDIEVWLGSDLCGVVEKESFAKLISEEHGINFDIAFKNFE</sequence>
<dbReference type="Proteomes" id="UP000325155">
    <property type="component" value="Chromosome"/>
</dbReference>
<dbReference type="KEGG" id="cip:FZC35_02775"/>
<evidence type="ECO:0000313" key="2">
    <source>
        <dbReference type="Proteomes" id="UP000325155"/>
    </source>
</evidence>
<dbReference type="AlphaFoldDB" id="A0A5C0UG72"/>
<dbReference type="InterPro" id="IPR036412">
    <property type="entry name" value="HAD-like_sf"/>
</dbReference>
<proteinExistence type="predicted"/>
<dbReference type="RefSeq" id="WP_148981119.1">
    <property type="nucleotide sequence ID" value="NZ_CP043315.1"/>
</dbReference>
<reference evidence="1 2" key="1">
    <citation type="submission" date="2019-08" db="EMBL/GenBank/DDBJ databases">
        <title>Highly reduced genomes of protist endosymbionts show evolutionary convergence.</title>
        <authorList>
            <person name="George E."/>
            <person name="Husnik F."/>
            <person name="Tashyreva D."/>
            <person name="Prokopchuk G."/>
            <person name="Horak A."/>
            <person name="Kwong W.K."/>
            <person name="Lukes J."/>
            <person name="Keeling P.J."/>
        </authorList>
    </citation>
    <scope>NUCLEOTIDE SEQUENCE [LARGE SCALE GENOMIC DNA]</scope>
    <source>
        <strain evidence="1">1605</strain>
    </source>
</reference>
<evidence type="ECO:0008006" key="3">
    <source>
        <dbReference type="Google" id="ProtNLM"/>
    </source>
</evidence>